<dbReference type="EMBL" id="CADCUQ010000301">
    <property type="protein sequence ID" value="CAA9393813.1"/>
    <property type="molecule type" value="Genomic_DNA"/>
</dbReference>
<feature type="non-terminal residue" evidence="2">
    <location>
        <position position="149"/>
    </location>
</feature>
<sequence length="149" mass="17072">EILPRLAVDDRGGLAAALSRRTSPGGRGRRGARRGQAADGGRENRLAHQDRPRLEGRDVHPQRPRARLRRGRRPHRAQAQGRPQEDQDRPRLHPPRRLEEFRVRRPVPHPLQGRHGEDERGVPHRSPRQARGQGRREGRGARGRKRRGV</sequence>
<feature type="compositionally biased region" description="Basic and acidic residues" evidence="1">
    <location>
        <begin position="83"/>
        <end position="103"/>
    </location>
</feature>
<organism evidence="2">
    <name type="scientific">uncultured Phycisphaerae bacterium</name>
    <dbReference type="NCBI Taxonomy" id="904963"/>
    <lineage>
        <taxon>Bacteria</taxon>
        <taxon>Pseudomonadati</taxon>
        <taxon>Planctomycetota</taxon>
        <taxon>Phycisphaerae</taxon>
        <taxon>environmental samples</taxon>
    </lineage>
</organism>
<gene>
    <name evidence="2" type="ORF">AVDCRST_MAG64-1317</name>
</gene>
<feature type="non-terminal residue" evidence="2">
    <location>
        <position position="1"/>
    </location>
</feature>
<feature type="compositionally biased region" description="Basic residues" evidence="1">
    <location>
        <begin position="62"/>
        <end position="76"/>
    </location>
</feature>
<feature type="compositionally biased region" description="Basic and acidic residues" evidence="1">
    <location>
        <begin position="40"/>
        <end position="61"/>
    </location>
</feature>
<evidence type="ECO:0000313" key="2">
    <source>
        <dbReference type="EMBL" id="CAA9393813.1"/>
    </source>
</evidence>
<protein>
    <submittedName>
        <fullName evidence="2">Uncharacterized protein</fullName>
    </submittedName>
</protein>
<dbReference type="AlphaFoldDB" id="A0A6J4NRJ1"/>
<reference evidence="2" key="1">
    <citation type="submission" date="2020-02" db="EMBL/GenBank/DDBJ databases">
        <authorList>
            <person name="Meier V. D."/>
        </authorList>
    </citation>
    <scope>NUCLEOTIDE SEQUENCE</scope>
    <source>
        <strain evidence="2">AVDCRST_MAG64</strain>
    </source>
</reference>
<name>A0A6J4NRJ1_9BACT</name>
<evidence type="ECO:0000256" key="1">
    <source>
        <dbReference type="SAM" id="MobiDB-lite"/>
    </source>
</evidence>
<feature type="region of interest" description="Disordered" evidence="1">
    <location>
        <begin position="1"/>
        <end position="149"/>
    </location>
</feature>
<accession>A0A6J4NRJ1</accession>
<proteinExistence type="predicted"/>